<evidence type="ECO:0000313" key="1">
    <source>
        <dbReference type="EMBL" id="KAG5169635.1"/>
    </source>
</evidence>
<reference evidence="1" key="1">
    <citation type="submission" date="2021-02" db="EMBL/GenBank/DDBJ databases">
        <title>Psilocybe cubensis genome.</title>
        <authorList>
            <person name="Mckernan K.J."/>
            <person name="Crawford S."/>
            <person name="Trippe A."/>
            <person name="Kane L.T."/>
            <person name="Mclaughlin S."/>
        </authorList>
    </citation>
    <scope>NUCLEOTIDE SEQUENCE [LARGE SCALE GENOMIC DNA]</scope>
    <source>
        <strain evidence="1">MGC-MH-2018</strain>
    </source>
</reference>
<accession>A0A8H7Y1V7</accession>
<organism evidence="1">
    <name type="scientific">Psilocybe cubensis</name>
    <name type="common">Psychedelic mushroom</name>
    <name type="synonym">Stropharia cubensis</name>
    <dbReference type="NCBI Taxonomy" id="181762"/>
    <lineage>
        <taxon>Eukaryota</taxon>
        <taxon>Fungi</taxon>
        <taxon>Dikarya</taxon>
        <taxon>Basidiomycota</taxon>
        <taxon>Agaricomycotina</taxon>
        <taxon>Agaricomycetes</taxon>
        <taxon>Agaricomycetidae</taxon>
        <taxon>Agaricales</taxon>
        <taxon>Agaricineae</taxon>
        <taxon>Strophariaceae</taxon>
        <taxon>Psilocybe</taxon>
    </lineage>
</organism>
<name>A0A8H7Y1V7_PSICU</name>
<sequence>MTKKDVEKRAAVVNNGDTKTLQLTLAINCKGLTLNIAADRNHRDTKVTFNVHNNNTLAIALSFEEPGTVCVNLTPAATPTITFEEEEE</sequence>
<proteinExistence type="predicted"/>
<gene>
    <name evidence="1" type="ORF">JR316_006191</name>
</gene>
<dbReference type="AlphaFoldDB" id="A0A8H7Y1V7"/>
<dbReference type="EMBL" id="JAFIQS010000005">
    <property type="protein sequence ID" value="KAG5169635.1"/>
    <property type="molecule type" value="Genomic_DNA"/>
</dbReference>
<comment type="caution">
    <text evidence="1">The sequence shown here is derived from an EMBL/GenBank/DDBJ whole genome shotgun (WGS) entry which is preliminary data.</text>
</comment>
<protein>
    <submittedName>
        <fullName evidence="1">Uncharacterized protein</fullName>
    </submittedName>
</protein>